<dbReference type="NCBIfam" id="TIGR04131">
    <property type="entry name" value="Bac_Flav_CTERM"/>
    <property type="match status" value="1"/>
</dbReference>
<reference evidence="7 8" key="1">
    <citation type="submission" date="2018-10" db="EMBL/GenBank/DDBJ databases">
        <title>Genomic Encyclopedia of Archaeal and Bacterial Type Strains, Phase II (KMG-II): from individual species to whole genera.</title>
        <authorList>
            <person name="Goeker M."/>
        </authorList>
    </citation>
    <scope>NUCLEOTIDE SEQUENCE [LARGE SCALE GENOMIC DNA]</scope>
    <source>
        <strain evidence="7 8">DSM 25230</strain>
    </source>
</reference>
<organism evidence="7 8">
    <name type="scientific">Maribacter vaceletii</name>
    <dbReference type="NCBI Taxonomy" id="1206816"/>
    <lineage>
        <taxon>Bacteria</taxon>
        <taxon>Pseudomonadati</taxon>
        <taxon>Bacteroidota</taxon>
        <taxon>Flavobacteriia</taxon>
        <taxon>Flavobacteriales</taxon>
        <taxon>Flavobacteriaceae</taxon>
        <taxon>Maribacter</taxon>
    </lineage>
</organism>
<dbReference type="AlphaFoldDB" id="A0A495EC13"/>
<comment type="caution">
    <text evidence="7">The sequence shown here is derived from an EMBL/GenBank/DDBJ whole genome shotgun (WGS) entry which is preliminary data.</text>
</comment>
<feature type="domain" description="Calx-beta" evidence="6">
    <location>
        <begin position="25"/>
        <end position="121"/>
    </location>
</feature>
<dbReference type="PANTHER" id="PTHR11878">
    <property type="entry name" value="SODIUM/CALCIUM EXCHANGER"/>
    <property type="match status" value="1"/>
</dbReference>
<dbReference type="SUPFAM" id="SSF141072">
    <property type="entry name" value="CalX-like"/>
    <property type="match status" value="4"/>
</dbReference>
<dbReference type="Proteomes" id="UP000269412">
    <property type="component" value="Unassembled WGS sequence"/>
</dbReference>
<evidence type="ECO:0000256" key="1">
    <source>
        <dbReference type="ARBA" id="ARBA00022729"/>
    </source>
</evidence>
<sequence length="1229" mass="129929">MKLKEKYNVYHLIVKGVFFLLILLFNVNSYSQTITIEDVSANEDDGVIVMSATLTGATPNPFSVDISTSDDTALLSDNDYTPIVSQTLNFNGNDGETINFNVLPTPDTNIEGLEELIISMDNFIPTGFFLFFVDITDTAIVGILNDDTGTVRVIESIPNADEEGPVNGRFLLRLSDNNNTGTSLTVNYTLTGSAILGATEDYTTTGAATFNATQLARNINILPIDDNFIEGAETVLLTITGTSSTSFTPLVGSESGTVTIADNDTAGVNVTAINRNTTEAGQTATFRVTLDSQPENPVNIALSSSDATEGTVPATVNIPVANWDSGVLVTVTGVDDVLVDGPQNYSIITGNVTSADPDYNTLNGGTVANVPVTNEDDDIYIASLTATDATATEAAEVGRNGVFTVDLGRANTTGSPIVVNFQILGTSTSTGADYASIGTTVSIPNGQETGLITINPTDDAIFEGSETVVIRLVAGTNYDLATPASARTATVTIQDNDTATLSIADVTENEDVVGGNLVFTVTLDNAVAGGTTVNYAFTNGTATGGGVDFTGVASSVTFAGTQGETETIEVPINDDDLLEESETFTIRLSGATNGVLIAGDGRATGTIGDDDNCAPTPLLSPDAPSAEFCGAIQANLNEYTDSTPPAGMELRWSQSSNPLNSGARLTPAESQDVTVQGSFFGYFYDSANNCAGGVLEIELISNEIPTIISTTGETKCESDSGLITATPSDGASIRWFDRPTGGTQIGTGSSFVTPIVDESTFFYAEAIANGCPSLERIAVEVTILETPSSGIPSNATACNLNSTQQPLSLIDLDTRLSGDVDEGEWTFVSGPATLEINQDNEVNFLEEAVGEYIFRYTTTGAQAPCTNSSTEVTITVVSDCTPDPIDLEVLKTLDNPNAILGENVIFTITVNNISANEGKNITIGDVLESGFEYVSSETSTGMYDEVSGNWIFENLQANATATLTIEATVLAGGVYTNTAELLESFPLDNNLANDTATVSLELDIPEGTDLEITKAALSSRPLVGDQIVFTIKVENKSQEGESVSQIRISEIINTDNFTIVEDPIAEPGSVYDINTGIWEIPVLERGEEATLIITVTVPNEGLFTNTATLLSSFPTDSNLENNEAVVEVTVSEPTPAEEGFLFNQFSPNGDGTNDVLKVQDSNILPDFPNLSITIFDRYGSLILERKNITDTIIWDGFYEGKQSPSGTYFYILDLGDGSKVKKGWIQLIR</sequence>
<keyword evidence="1" id="KW-0732">Signal</keyword>
<keyword evidence="4" id="KW-0406">Ion transport</keyword>
<dbReference type="Pfam" id="PF03160">
    <property type="entry name" value="Calx-beta"/>
    <property type="match status" value="4"/>
</dbReference>
<keyword evidence="4" id="KW-0813">Transport</keyword>
<dbReference type="InterPro" id="IPR051171">
    <property type="entry name" value="CaCA"/>
</dbReference>
<keyword evidence="5" id="KW-0812">Transmembrane</keyword>
<dbReference type="InterPro" id="IPR001434">
    <property type="entry name" value="OmcB-like_DUF11"/>
</dbReference>
<dbReference type="OrthoDB" id="1236981at2"/>
<dbReference type="Pfam" id="PF01345">
    <property type="entry name" value="DUF11"/>
    <property type="match status" value="2"/>
</dbReference>
<dbReference type="PANTHER" id="PTHR11878:SF65">
    <property type="entry name" value="NA_CA-EXCHANGE PROTEIN, ISOFORM G"/>
    <property type="match status" value="1"/>
</dbReference>
<dbReference type="SMART" id="SM00237">
    <property type="entry name" value="Calx_beta"/>
    <property type="match status" value="3"/>
</dbReference>
<feature type="domain" description="Calx-beta" evidence="6">
    <location>
        <begin position="489"/>
        <end position="589"/>
    </location>
</feature>
<accession>A0A495EC13</accession>
<dbReference type="NCBIfam" id="TIGR01451">
    <property type="entry name" value="B_ant_repeat"/>
    <property type="match status" value="1"/>
</dbReference>
<dbReference type="InterPro" id="IPR044023">
    <property type="entry name" value="Ig_7"/>
</dbReference>
<dbReference type="Pfam" id="PF13585">
    <property type="entry name" value="CHU_C"/>
    <property type="match status" value="1"/>
</dbReference>
<keyword evidence="8" id="KW-1185">Reference proteome</keyword>
<keyword evidence="3" id="KW-0106">Calcium</keyword>
<dbReference type="GO" id="GO:0016020">
    <property type="term" value="C:membrane"/>
    <property type="evidence" value="ECO:0007669"/>
    <property type="project" value="InterPro"/>
</dbReference>
<name>A0A495EC13_9FLAO</name>
<evidence type="ECO:0000313" key="8">
    <source>
        <dbReference type="Proteomes" id="UP000269412"/>
    </source>
</evidence>
<evidence type="ECO:0000256" key="3">
    <source>
        <dbReference type="ARBA" id="ARBA00022837"/>
    </source>
</evidence>
<evidence type="ECO:0000256" key="2">
    <source>
        <dbReference type="ARBA" id="ARBA00022737"/>
    </source>
</evidence>
<dbReference type="Pfam" id="PF19081">
    <property type="entry name" value="Ig_7"/>
    <property type="match status" value="1"/>
</dbReference>
<feature type="transmembrane region" description="Helical" evidence="5">
    <location>
        <begin position="12"/>
        <end position="30"/>
    </location>
</feature>
<dbReference type="EMBL" id="RBIQ01000007">
    <property type="protein sequence ID" value="RKR14093.1"/>
    <property type="molecule type" value="Genomic_DNA"/>
</dbReference>
<gene>
    <name evidence="7" type="ORF">CLV91_0164</name>
</gene>
<proteinExistence type="predicted"/>
<dbReference type="InterPro" id="IPR047589">
    <property type="entry name" value="DUF11_rpt"/>
</dbReference>
<dbReference type="GO" id="GO:0007154">
    <property type="term" value="P:cell communication"/>
    <property type="evidence" value="ECO:0007669"/>
    <property type="project" value="InterPro"/>
</dbReference>
<keyword evidence="5" id="KW-0472">Membrane</keyword>
<dbReference type="InterPro" id="IPR038081">
    <property type="entry name" value="CalX-like_sf"/>
</dbReference>
<keyword evidence="2" id="KW-0677">Repeat</keyword>
<dbReference type="GO" id="GO:0030001">
    <property type="term" value="P:metal ion transport"/>
    <property type="evidence" value="ECO:0007669"/>
    <property type="project" value="TreeGrafter"/>
</dbReference>
<dbReference type="InterPro" id="IPR003644">
    <property type="entry name" value="Calx_beta"/>
</dbReference>
<protein>
    <submittedName>
        <fullName evidence="7">Putative repeat protein (TIGR01451 family)/gliding motility-associated-like protein</fullName>
    </submittedName>
</protein>
<evidence type="ECO:0000313" key="7">
    <source>
        <dbReference type="EMBL" id="RKR14093.1"/>
    </source>
</evidence>
<evidence type="ECO:0000256" key="5">
    <source>
        <dbReference type="SAM" id="Phobius"/>
    </source>
</evidence>
<evidence type="ECO:0000256" key="4">
    <source>
        <dbReference type="ARBA" id="ARBA00023065"/>
    </source>
</evidence>
<evidence type="ECO:0000259" key="6">
    <source>
        <dbReference type="SMART" id="SM00237"/>
    </source>
</evidence>
<dbReference type="InterPro" id="IPR026341">
    <property type="entry name" value="T9SS_type_B"/>
</dbReference>
<dbReference type="RefSeq" id="WP_121063011.1">
    <property type="nucleotide sequence ID" value="NZ_RBIQ01000007.1"/>
</dbReference>
<dbReference type="Gene3D" id="2.60.40.2030">
    <property type="match status" value="4"/>
</dbReference>
<keyword evidence="5" id="KW-1133">Transmembrane helix</keyword>
<feature type="domain" description="Calx-beta" evidence="6">
    <location>
        <begin position="370"/>
        <end position="473"/>
    </location>
</feature>